<evidence type="ECO:0000256" key="6">
    <source>
        <dbReference type="ARBA" id="ARBA00022840"/>
    </source>
</evidence>
<protein>
    <recommendedName>
        <fullName evidence="8 9">Homoserine kinase</fullName>
        <shortName evidence="8">HK</shortName>
        <shortName evidence="8">HSK</shortName>
        <ecNumber evidence="8 9">2.7.1.39</ecNumber>
    </recommendedName>
</protein>
<dbReference type="KEGG" id="kre:GWK63_10560"/>
<sequence length="323" mass="35480">MAVYTEVPDDALAAFLEGYDIGRPVSCRGIAEGVENSNFLLRTTRATFILTLYERRVNPDELPWFLGLMQYLAARGLSCPLPVADRQGRTLRTLSGRPAAITTFLPGGWSPQIDVDRCAQVGAAMARLHLLGEGYVAERPNSMGPRAWPDLLDACRAGGEAVRPGLVREIGTVLARVLPAWPGVGGNPTLPRGQIHADLFPDNVFFRDGRLSGMIDFYFACTDWYAYDLAITLNAWCFDASQRFLPVHATAMVDAYRRVRPLEAAEDAALATLATGAALRFTLTRLYDWIHTPPDALVTRKDPLDYAARMAFCASRMGGPFLP</sequence>
<dbReference type="GO" id="GO:0005524">
    <property type="term" value="F:ATP binding"/>
    <property type="evidence" value="ECO:0007669"/>
    <property type="project" value="UniProtKB-KW"/>
</dbReference>
<keyword evidence="5 8" id="KW-0418">Kinase</keyword>
<organism evidence="10 11">
    <name type="scientific">Komagataeibacter rhaeticus</name>
    <dbReference type="NCBI Taxonomy" id="215221"/>
    <lineage>
        <taxon>Bacteria</taxon>
        <taxon>Pseudomonadati</taxon>
        <taxon>Pseudomonadota</taxon>
        <taxon>Alphaproteobacteria</taxon>
        <taxon>Acetobacterales</taxon>
        <taxon>Acetobacteraceae</taxon>
        <taxon>Komagataeibacter</taxon>
    </lineage>
</organism>
<dbReference type="GO" id="GO:0009088">
    <property type="term" value="P:threonine biosynthetic process"/>
    <property type="evidence" value="ECO:0007669"/>
    <property type="project" value="UniProtKB-UniRule"/>
</dbReference>
<dbReference type="EC" id="2.7.1.39" evidence="8 9"/>
<dbReference type="NCBIfam" id="TIGR00938">
    <property type="entry name" value="thrB_alt"/>
    <property type="match status" value="1"/>
</dbReference>
<dbReference type="PANTHER" id="PTHR21064:SF6">
    <property type="entry name" value="AMINOGLYCOSIDE PHOSPHOTRANSFERASE DOMAIN-CONTAINING PROTEIN"/>
    <property type="match status" value="1"/>
</dbReference>
<keyword evidence="2 8" id="KW-0808">Transferase</keyword>
<comment type="pathway">
    <text evidence="8">Amino-acid biosynthesis; L-threonine biosynthesis; L-threonine from L-aspartate: step 4/5.</text>
</comment>
<evidence type="ECO:0000256" key="4">
    <source>
        <dbReference type="ARBA" id="ARBA00022741"/>
    </source>
</evidence>
<dbReference type="InterPro" id="IPR005280">
    <property type="entry name" value="Homoserine_kinase_II"/>
</dbReference>
<accession>A0A181CC54</accession>
<evidence type="ECO:0000256" key="7">
    <source>
        <dbReference type="ARBA" id="ARBA00038240"/>
    </source>
</evidence>
<dbReference type="HAMAP" id="MF_00301">
    <property type="entry name" value="Homoser_kinase_2"/>
    <property type="match status" value="1"/>
</dbReference>
<reference evidence="10 11" key="1">
    <citation type="submission" date="2020-03" db="EMBL/GenBank/DDBJ databases">
        <title>Isolation of cellulose-producing strains, genome characterization and application of the synthesized cellulose films as an economical and sustainable material for piezoelectric sensor construction.</title>
        <authorList>
            <person name="Mangayil R.K."/>
        </authorList>
    </citation>
    <scope>NUCLEOTIDE SEQUENCE [LARGE SCALE GENOMIC DNA]</scope>
    <source>
        <strain evidence="10 11">ENS 9a1a</strain>
    </source>
</reference>
<keyword evidence="11" id="KW-1185">Reference proteome</keyword>
<dbReference type="InterPro" id="IPR050249">
    <property type="entry name" value="Pseudomonas-type_ThrB"/>
</dbReference>
<evidence type="ECO:0000313" key="11">
    <source>
        <dbReference type="Proteomes" id="UP000502533"/>
    </source>
</evidence>
<dbReference type="Pfam" id="PF01636">
    <property type="entry name" value="APH"/>
    <property type="match status" value="1"/>
</dbReference>
<dbReference type="GO" id="GO:0004413">
    <property type="term" value="F:homoserine kinase activity"/>
    <property type="evidence" value="ECO:0007669"/>
    <property type="project" value="UniProtKB-UniRule"/>
</dbReference>
<dbReference type="InterPro" id="IPR011009">
    <property type="entry name" value="Kinase-like_dom_sf"/>
</dbReference>
<proteinExistence type="inferred from homology"/>
<dbReference type="SUPFAM" id="SSF56112">
    <property type="entry name" value="Protein kinase-like (PK-like)"/>
    <property type="match status" value="1"/>
</dbReference>
<dbReference type="EMBL" id="CP050139">
    <property type="protein sequence ID" value="QIP35850.1"/>
    <property type="molecule type" value="Genomic_DNA"/>
</dbReference>
<evidence type="ECO:0000256" key="1">
    <source>
        <dbReference type="ARBA" id="ARBA00022605"/>
    </source>
</evidence>
<name>A0A181CC54_9PROT</name>
<dbReference type="NCBIfam" id="NF003558">
    <property type="entry name" value="PRK05231.1"/>
    <property type="match status" value="1"/>
</dbReference>
<dbReference type="Gene3D" id="3.30.200.20">
    <property type="entry name" value="Phosphorylase Kinase, domain 1"/>
    <property type="match status" value="1"/>
</dbReference>
<evidence type="ECO:0000256" key="8">
    <source>
        <dbReference type="HAMAP-Rule" id="MF_00301"/>
    </source>
</evidence>
<dbReference type="Proteomes" id="UP000502533">
    <property type="component" value="Chromosome"/>
</dbReference>
<evidence type="ECO:0000313" key="10">
    <source>
        <dbReference type="EMBL" id="QIP35850.1"/>
    </source>
</evidence>
<evidence type="ECO:0000256" key="9">
    <source>
        <dbReference type="NCBIfam" id="TIGR00938"/>
    </source>
</evidence>
<dbReference type="RefSeq" id="WP_099963182.1">
    <property type="nucleotide sequence ID" value="NZ_CALMTF010000011.1"/>
</dbReference>
<keyword evidence="4 8" id="KW-0547">Nucleotide-binding</keyword>
<dbReference type="InterPro" id="IPR002575">
    <property type="entry name" value="Aminoglycoside_PTrfase"/>
</dbReference>
<gene>
    <name evidence="8" type="primary">thrB</name>
    <name evidence="10" type="ORF">GWK63_10560</name>
</gene>
<comment type="catalytic activity">
    <reaction evidence="8">
        <text>L-homoserine + ATP = O-phospho-L-homoserine + ADP + H(+)</text>
        <dbReference type="Rhea" id="RHEA:13985"/>
        <dbReference type="ChEBI" id="CHEBI:15378"/>
        <dbReference type="ChEBI" id="CHEBI:30616"/>
        <dbReference type="ChEBI" id="CHEBI:57476"/>
        <dbReference type="ChEBI" id="CHEBI:57590"/>
        <dbReference type="ChEBI" id="CHEBI:456216"/>
        <dbReference type="EC" id="2.7.1.39"/>
    </reaction>
</comment>
<dbReference type="PANTHER" id="PTHR21064">
    <property type="entry name" value="AMINOGLYCOSIDE PHOSPHOTRANSFERASE DOMAIN-CONTAINING PROTEIN-RELATED"/>
    <property type="match status" value="1"/>
</dbReference>
<dbReference type="UniPathway" id="UPA00050">
    <property type="reaction ID" value="UER00064"/>
</dbReference>
<evidence type="ECO:0000256" key="5">
    <source>
        <dbReference type="ARBA" id="ARBA00022777"/>
    </source>
</evidence>
<keyword evidence="1 8" id="KW-0028">Amino-acid biosynthesis</keyword>
<dbReference type="AlphaFoldDB" id="A0A181CC54"/>
<dbReference type="CDD" id="cd05153">
    <property type="entry name" value="HomoserineK_II"/>
    <property type="match status" value="1"/>
</dbReference>
<keyword evidence="6 8" id="KW-0067">ATP-binding</keyword>
<dbReference type="Gene3D" id="3.90.1200.10">
    <property type="match status" value="1"/>
</dbReference>
<evidence type="ECO:0000256" key="3">
    <source>
        <dbReference type="ARBA" id="ARBA00022697"/>
    </source>
</evidence>
<keyword evidence="3 8" id="KW-0791">Threonine biosynthesis</keyword>
<evidence type="ECO:0000256" key="2">
    <source>
        <dbReference type="ARBA" id="ARBA00022679"/>
    </source>
</evidence>
<comment type="similarity">
    <text evidence="7 8">Belongs to the pseudomonas-type ThrB family.</text>
</comment>
<dbReference type="GeneID" id="85022600"/>